<evidence type="ECO:0000313" key="1">
    <source>
        <dbReference type="EMBL" id="MDN4161130.1"/>
    </source>
</evidence>
<dbReference type="EMBL" id="JAUHJR010000002">
    <property type="protein sequence ID" value="MDN4161130.1"/>
    <property type="molecule type" value="Genomic_DNA"/>
</dbReference>
<gene>
    <name evidence="1" type="ORF">QWY29_07145</name>
</gene>
<comment type="caution">
    <text evidence="1">The sequence shown here is derived from an EMBL/GenBank/DDBJ whole genome shotgun (WGS) entry which is preliminary data.</text>
</comment>
<reference evidence="1" key="1">
    <citation type="submission" date="2023-06" db="EMBL/GenBank/DDBJ databases">
        <title>Draft genome sequence of Nocardioides sp. SOB72.</title>
        <authorList>
            <person name="Zhang G."/>
        </authorList>
    </citation>
    <scope>NUCLEOTIDE SEQUENCE</scope>
    <source>
        <strain evidence="1">SOB72</strain>
    </source>
</reference>
<evidence type="ECO:0000313" key="2">
    <source>
        <dbReference type="Proteomes" id="UP001168537"/>
    </source>
</evidence>
<organism evidence="1 2">
    <name type="scientific">Nocardioides abyssi</name>
    <dbReference type="NCBI Taxonomy" id="3058370"/>
    <lineage>
        <taxon>Bacteria</taxon>
        <taxon>Bacillati</taxon>
        <taxon>Actinomycetota</taxon>
        <taxon>Actinomycetes</taxon>
        <taxon>Propionibacteriales</taxon>
        <taxon>Nocardioidaceae</taxon>
        <taxon>Nocardioides</taxon>
    </lineage>
</organism>
<keyword evidence="2" id="KW-1185">Reference proteome</keyword>
<accession>A0ABT8ESJ9</accession>
<sequence>MRVLITQSPSGNAPALLRGRFSPDHGTFALLIGAAEKVRGKRTRKTVTIPFFHALGKNLRTVGSYTTQTSQFRAQIQHWFAAYNARDLVVFNGSVLYPATMAAVFEYAATVGQVTFVAEPGEYERTRDAVRAAGMRPEHLDWDVLLDRLPVVPGPAPVEEPDYTMDHLPICDFLLFRHQARVLNEPARFAAIDADYRAAYTAALNLDPGDDSDLELDTVVSLLARVTRHATTTAPLMVALRATQAALLTRGWLLGAHQDKALGTLCSVRSPNPTAAHWRALHGYVSTQRVAGVALYLLDVPPEDLNEVSVADAARFLATGTIGSQPIPDLARPLLAAHLYARQAQGATGADSFLNHVGTRTHLEHLIDARRHLGIPIDARFLRGQHLAHTERPLWRFGLDLRTLT</sequence>
<dbReference type="RefSeq" id="WP_300960029.1">
    <property type="nucleotide sequence ID" value="NZ_JAUHJR010000002.1"/>
</dbReference>
<name>A0ABT8ESJ9_9ACTN</name>
<proteinExistence type="predicted"/>
<protein>
    <submittedName>
        <fullName evidence="1">Uncharacterized protein</fullName>
    </submittedName>
</protein>
<dbReference type="Proteomes" id="UP001168537">
    <property type="component" value="Unassembled WGS sequence"/>
</dbReference>